<evidence type="ECO:0000256" key="1">
    <source>
        <dbReference type="SAM" id="MobiDB-lite"/>
    </source>
</evidence>
<sequence>MSPTPAPCTASSSRAASRTVLVSANSPTIPNIGSPMSGPQGIRPRLGFSPTSPHAAAGTRNEPAPSPPCATGTARAATSAAAPELEPPGSRSRSHGLRVTPYLGDSPTRLSPSSGAVVSPSVTSPAARNRRIRSRSWGATTPSPSSARLPAKNGTPSAMGPMSLMRNGTPANGPAASWASAGSNGGSARAFSAASARSSAARAASSTSAAVTSPLASSSRSPVASWRTYSLISMAVLPVVRQPLPGPPEIAIAFPAALAWVT</sequence>
<evidence type="ECO:0000313" key="2">
    <source>
        <dbReference type="EMBL" id="MBA8956642.1"/>
    </source>
</evidence>
<dbReference type="EMBL" id="JACJIA010000017">
    <property type="protein sequence ID" value="MBA8956642.1"/>
    <property type="molecule type" value="Genomic_DNA"/>
</dbReference>
<reference evidence="2 3" key="1">
    <citation type="submission" date="2020-08" db="EMBL/GenBank/DDBJ databases">
        <title>Genomic Encyclopedia of Type Strains, Phase IV (KMG-IV): sequencing the most valuable type-strain genomes for metagenomic binning, comparative biology and taxonomic classification.</title>
        <authorList>
            <person name="Goeker M."/>
        </authorList>
    </citation>
    <scope>NUCLEOTIDE SEQUENCE [LARGE SCALE GENOMIC DNA]</scope>
    <source>
        <strain evidence="2 3">DSM 44197</strain>
    </source>
</reference>
<proteinExistence type="predicted"/>
<dbReference type="AlphaFoldDB" id="A0A7W3LYN0"/>
<feature type="compositionally biased region" description="Low complexity" evidence="1">
    <location>
        <begin position="70"/>
        <end position="82"/>
    </location>
</feature>
<keyword evidence="3" id="KW-1185">Reference proteome</keyword>
<name>A0A7W3LYN0_ACTNM</name>
<comment type="caution">
    <text evidence="2">The sequence shown here is derived from an EMBL/GenBank/DDBJ whole genome shotgun (WGS) entry which is preliminary data.</text>
</comment>
<feature type="region of interest" description="Disordered" evidence="1">
    <location>
        <begin position="24"/>
        <end position="182"/>
    </location>
</feature>
<gene>
    <name evidence="2" type="ORF">HNR61_008331</name>
</gene>
<dbReference type="Proteomes" id="UP000572680">
    <property type="component" value="Unassembled WGS sequence"/>
</dbReference>
<organism evidence="2 3">
    <name type="scientific">Actinomadura namibiensis</name>
    <dbReference type="NCBI Taxonomy" id="182080"/>
    <lineage>
        <taxon>Bacteria</taxon>
        <taxon>Bacillati</taxon>
        <taxon>Actinomycetota</taxon>
        <taxon>Actinomycetes</taxon>
        <taxon>Streptosporangiales</taxon>
        <taxon>Thermomonosporaceae</taxon>
        <taxon>Actinomadura</taxon>
    </lineage>
</organism>
<evidence type="ECO:0000313" key="3">
    <source>
        <dbReference type="Proteomes" id="UP000572680"/>
    </source>
</evidence>
<feature type="compositionally biased region" description="Low complexity" evidence="1">
    <location>
        <begin position="111"/>
        <end position="127"/>
    </location>
</feature>
<protein>
    <submittedName>
        <fullName evidence="2">Uncharacterized protein</fullName>
    </submittedName>
</protein>
<accession>A0A7W3LYN0</accession>
<feature type="compositionally biased region" description="Polar residues" evidence="1">
    <location>
        <begin position="137"/>
        <end position="146"/>
    </location>
</feature>